<protein>
    <submittedName>
        <fullName evidence="2">Uncharacterized protein</fullName>
    </submittedName>
</protein>
<dbReference type="AlphaFoldDB" id="A0A830BBZ2"/>
<reference evidence="2" key="1">
    <citation type="submission" date="2020-07" db="EMBL/GenBank/DDBJ databases">
        <title>Ethylene signaling mediates host invasion by parasitic plants.</title>
        <authorList>
            <person name="Yoshida S."/>
        </authorList>
    </citation>
    <scope>NUCLEOTIDE SEQUENCE</scope>
    <source>
        <strain evidence="2">Okayama</strain>
    </source>
</reference>
<comment type="caution">
    <text evidence="2">The sequence shown here is derived from an EMBL/GenBank/DDBJ whole genome shotgun (WGS) entry which is preliminary data.</text>
</comment>
<proteinExistence type="predicted"/>
<evidence type="ECO:0000313" key="3">
    <source>
        <dbReference type="Proteomes" id="UP000653305"/>
    </source>
</evidence>
<keyword evidence="3" id="KW-1185">Reference proteome</keyword>
<keyword evidence="1" id="KW-0472">Membrane</keyword>
<evidence type="ECO:0000256" key="1">
    <source>
        <dbReference type="SAM" id="Phobius"/>
    </source>
</evidence>
<gene>
    <name evidence="2" type="ORF">PHJA_000417000</name>
</gene>
<keyword evidence="1" id="KW-0812">Transmembrane</keyword>
<name>A0A830BBZ2_9LAMI</name>
<keyword evidence="1" id="KW-1133">Transmembrane helix</keyword>
<organism evidence="2 3">
    <name type="scientific">Phtheirospermum japonicum</name>
    <dbReference type="NCBI Taxonomy" id="374723"/>
    <lineage>
        <taxon>Eukaryota</taxon>
        <taxon>Viridiplantae</taxon>
        <taxon>Streptophyta</taxon>
        <taxon>Embryophyta</taxon>
        <taxon>Tracheophyta</taxon>
        <taxon>Spermatophyta</taxon>
        <taxon>Magnoliopsida</taxon>
        <taxon>eudicotyledons</taxon>
        <taxon>Gunneridae</taxon>
        <taxon>Pentapetalae</taxon>
        <taxon>asterids</taxon>
        <taxon>lamiids</taxon>
        <taxon>Lamiales</taxon>
        <taxon>Orobanchaceae</taxon>
        <taxon>Orobanchaceae incertae sedis</taxon>
        <taxon>Phtheirospermum</taxon>
    </lineage>
</organism>
<dbReference type="EMBL" id="BMAC01000051">
    <property type="protein sequence ID" value="GFP82739.1"/>
    <property type="molecule type" value="Genomic_DNA"/>
</dbReference>
<accession>A0A830BBZ2</accession>
<feature type="transmembrane region" description="Helical" evidence="1">
    <location>
        <begin position="46"/>
        <end position="70"/>
    </location>
</feature>
<dbReference type="Proteomes" id="UP000653305">
    <property type="component" value="Unassembled WGS sequence"/>
</dbReference>
<sequence length="101" mass="11209">MLGAATAYPTPSTMPTLSDNGAKCSCSGTLLVLQWLRRKWQLYKQVSFRFATTSYVMVVVWLVCGPVKLIQWPGRQPFSPLVNKMAAATTLNSHTTKKSED</sequence>
<evidence type="ECO:0000313" key="2">
    <source>
        <dbReference type="EMBL" id="GFP82739.1"/>
    </source>
</evidence>